<dbReference type="PANTHER" id="PTHR34512:SF30">
    <property type="entry name" value="OUTER MEMBRANE PROTEIN ASSEMBLY FACTOR BAMB"/>
    <property type="match status" value="1"/>
</dbReference>
<dbReference type="PANTHER" id="PTHR34512">
    <property type="entry name" value="CELL SURFACE PROTEIN"/>
    <property type="match status" value="1"/>
</dbReference>
<dbReference type="RefSeq" id="WP_203785010.1">
    <property type="nucleotide sequence ID" value="NZ_BOMV01000059.1"/>
</dbReference>
<dbReference type="InterPro" id="IPR011047">
    <property type="entry name" value="Quinoprotein_ADH-like_sf"/>
</dbReference>
<feature type="domain" description="Pyrrolo-quinoline quinone repeat" evidence="2">
    <location>
        <begin position="288"/>
        <end position="367"/>
    </location>
</feature>
<dbReference type="InterPro" id="IPR018391">
    <property type="entry name" value="PQQ_b-propeller_rpt"/>
</dbReference>
<protein>
    <recommendedName>
        <fullName evidence="2">Pyrrolo-quinoline quinone repeat domain-containing protein</fullName>
    </recommendedName>
</protein>
<gene>
    <name evidence="3" type="ORF">Ari01nite_54420</name>
</gene>
<accession>A0A919K343</accession>
<feature type="signal peptide" evidence="1">
    <location>
        <begin position="1"/>
        <end position="22"/>
    </location>
</feature>
<dbReference type="Proteomes" id="UP000636960">
    <property type="component" value="Unassembled WGS sequence"/>
</dbReference>
<evidence type="ECO:0000313" key="3">
    <source>
        <dbReference type="EMBL" id="GIE97977.1"/>
    </source>
</evidence>
<dbReference type="Gene3D" id="2.130.10.10">
    <property type="entry name" value="YVTN repeat-like/Quinoprotein amine dehydrogenase"/>
    <property type="match status" value="1"/>
</dbReference>
<feature type="chain" id="PRO_5037701321" description="Pyrrolo-quinoline quinone repeat domain-containing protein" evidence="1">
    <location>
        <begin position="23"/>
        <end position="374"/>
    </location>
</feature>
<dbReference type="InterPro" id="IPR015943">
    <property type="entry name" value="WD40/YVTN_repeat-like_dom_sf"/>
</dbReference>
<dbReference type="AlphaFoldDB" id="A0A919K343"/>
<dbReference type="SMART" id="SM00564">
    <property type="entry name" value="PQQ"/>
    <property type="match status" value="4"/>
</dbReference>
<dbReference type="Gene3D" id="2.140.10.10">
    <property type="entry name" value="Quinoprotein alcohol dehydrogenase-like superfamily"/>
    <property type="match status" value="1"/>
</dbReference>
<name>A0A919K343_9ACTN</name>
<feature type="domain" description="Pyrrolo-quinoline quinone repeat" evidence="2">
    <location>
        <begin position="89"/>
        <end position="232"/>
    </location>
</feature>
<sequence>MKIKLYAAVAALVLMPATAAAAAPPSEWSQTGYGPGNTYYNPDESRLNAQTVGGVRQRWTLATHSTSLCEVGVAPVVSGGRLFTSDPGGIGGYDPATGARKWHVDLPRTSVRRLAVADGKLLMLSSTCNVGSMFESFLTAYDPGDGARLWSRGLAKFSYDMRVDRGVVALDSNQDGLASTIAYRVTDGLRLWLRKGDRGDGLVSAGGRLLLRRANGGAVAVSIADGRVLWQTKRNWYAAGSSPDGSRFYLAGNGLSAVDAATGRVFWTANWTTGDVTADRRHLYFIRERSVECLDAATGRKLWSIHLPRAGGRPVRAGGLLYTPNGTGSPLSIADAATGKPRPATAIRSYQDHPPVVAGGRLFVTDGSELRAYY</sequence>
<keyword evidence="4" id="KW-1185">Reference proteome</keyword>
<dbReference type="Pfam" id="PF13360">
    <property type="entry name" value="PQQ_2"/>
    <property type="match status" value="2"/>
</dbReference>
<evidence type="ECO:0000259" key="2">
    <source>
        <dbReference type="Pfam" id="PF13360"/>
    </source>
</evidence>
<keyword evidence="1" id="KW-0732">Signal</keyword>
<dbReference type="EMBL" id="BOMV01000059">
    <property type="protein sequence ID" value="GIE97977.1"/>
    <property type="molecule type" value="Genomic_DNA"/>
</dbReference>
<dbReference type="SUPFAM" id="SSF50998">
    <property type="entry name" value="Quinoprotein alcohol dehydrogenase-like"/>
    <property type="match status" value="1"/>
</dbReference>
<reference evidence="3" key="1">
    <citation type="submission" date="2021-01" db="EMBL/GenBank/DDBJ databases">
        <title>Whole genome shotgun sequence of Actinoplanes rishiriensis NBRC 108556.</title>
        <authorList>
            <person name="Komaki H."/>
            <person name="Tamura T."/>
        </authorList>
    </citation>
    <scope>NUCLEOTIDE SEQUENCE</scope>
    <source>
        <strain evidence="3">NBRC 108556</strain>
    </source>
</reference>
<proteinExistence type="predicted"/>
<dbReference type="Gene3D" id="2.40.10.480">
    <property type="match status" value="1"/>
</dbReference>
<comment type="caution">
    <text evidence="3">The sequence shown here is derived from an EMBL/GenBank/DDBJ whole genome shotgun (WGS) entry which is preliminary data.</text>
</comment>
<organism evidence="3 4">
    <name type="scientific">Paractinoplanes rishiriensis</name>
    <dbReference type="NCBI Taxonomy" id="1050105"/>
    <lineage>
        <taxon>Bacteria</taxon>
        <taxon>Bacillati</taxon>
        <taxon>Actinomycetota</taxon>
        <taxon>Actinomycetes</taxon>
        <taxon>Micromonosporales</taxon>
        <taxon>Micromonosporaceae</taxon>
        <taxon>Paractinoplanes</taxon>
    </lineage>
</organism>
<evidence type="ECO:0000256" key="1">
    <source>
        <dbReference type="SAM" id="SignalP"/>
    </source>
</evidence>
<evidence type="ECO:0000313" key="4">
    <source>
        <dbReference type="Proteomes" id="UP000636960"/>
    </source>
</evidence>
<dbReference type="InterPro" id="IPR002372">
    <property type="entry name" value="PQQ_rpt_dom"/>
</dbReference>